<protein>
    <recommendedName>
        <fullName evidence="1">DUF6894 domain-containing protein</fullName>
    </recommendedName>
</protein>
<dbReference type="KEGG" id="rpa:TX73_017155"/>
<dbReference type="AlphaFoldDB" id="Q6N4M0"/>
<organism evidence="2">
    <name type="scientific">Rhodopseudomonas palustris (strain ATCC BAA-98 / CGA009)</name>
    <dbReference type="NCBI Taxonomy" id="258594"/>
    <lineage>
        <taxon>Bacteria</taxon>
        <taxon>Pseudomonadati</taxon>
        <taxon>Pseudomonadota</taxon>
        <taxon>Alphaproteobacteria</taxon>
        <taxon>Hyphomicrobiales</taxon>
        <taxon>Nitrobacteraceae</taxon>
        <taxon>Rhodopseudomonas</taxon>
    </lineage>
</organism>
<reference evidence="3" key="1">
    <citation type="submission" date="2003-07" db="EMBL/GenBank/DDBJ databases">
        <authorList>
            <consortium name="Rhodopseudomonas genome consortium"/>
            <person name="Larimer F."/>
            <person name="Harwood C."/>
        </authorList>
    </citation>
    <scope>NUCLEOTIDE SEQUENCE</scope>
    <source>
        <strain evidence="3">CGA009</strain>
    </source>
</reference>
<sequence length="132" mass="14931">MPRFFFNYTSGGATYTDDVGTEFPSLEAAYLDAYESVLEIAFEKLRMRQDPATDAFEITDHSKDVLIQVPFSEVLRPAADARSSPTRRQTRMILENCCREMARGAKLKDELSAELSKTREIFAAIRAKLPQS</sequence>
<dbReference type="HOGENOM" id="CLU_1915485_0_0_5"/>
<evidence type="ECO:0000313" key="3">
    <source>
        <dbReference type="EMBL" id="WCL93484.1"/>
    </source>
</evidence>
<reference evidence="2 4" key="2">
    <citation type="journal article" date="2004" name="Nat. Biotechnol.">
        <title>Complete genome sequence of the metabolically versatile photosynthetic bacterium Rhodopseudomonas palustris.</title>
        <authorList>
            <person name="Larimer F.W."/>
            <person name="Chain P."/>
            <person name="Hauser L."/>
            <person name="Lamerdin J."/>
            <person name="Malfatti S."/>
            <person name="Do L."/>
            <person name="Land M.L."/>
            <person name="Pelletier D.A."/>
            <person name="Beatty J.T."/>
            <person name="Lang A.S."/>
            <person name="Tabita F.R."/>
            <person name="Gibson J.L."/>
            <person name="Hanson T.E."/>
            <person name="Bobst C."/>
            <person name="Torres J.L."/>
            <person name="Peres C."/>
            <person name="Harrison F.H."/>
            <person name="Gibson J."/>
            <person name="Harwood C.S."/>
        </authorList>
    </citation>
    <scope>NUCLEOTIDE SEQUENCE [LARGE SCALE GENOMIC DNA]</scope>
    <source>
        <strain evidence="4">ATCC BAA-98 / CGA009</strain>
        <strain evidence="2">CGA009</strain>
    </source>
</reference>
<dbReference type="EMBL" id="BX572603">
    <property type="protein sequence ID" value="CAE28758.1"/>
    <property type="molecule type" value="Genomic_DNA"/>
</dbReference>
<gene>
    <name evidence="2" type="ordered locus">RPA3317</name>
    <name evidence="3" type="ORF">TX73_017155</name>
</gene>
<evidence type="ECO:0000313" key="2">
    <source>
        <dbReference type="EMBL" id="CAE28758.1"/>
    </source>
</evidence>
<dbReference type="RefSeq" id="WP_011158859.1">
    <property type="nucleotide sequence ID" value="NZ_CP116810.1"/>
</dbReference>
<evidence type="ECO:0000313" key="4">
    <source>
        <dbReference type="Proteomes" id="UP000001426"/>
    </source>
</evidence>
<dbReference type="Proteomes" id="UP000001426">
    <property type="component" value="Chromosome"/>
</dbReference>
<name>Q6N4M0_RHOPA</name>
<reference evidence="3" key="3">
    <citation type="submission" date="2022-12" db="EMBL/GenBank/DDBJ databases">
        <title>Complete genome sequence of Rhodopseudomonas palustris CGA0092 and corrections to the R. palustris CGA009 genome sequence.</title>
        <authorList>
            <person name="Mazny B.R."/>
            <person name="Sheff O.F."/>
            <person name="LaSarre B."/>
            <person name="McKinlay A."/>
            <person name="McKinlay J.B."/>
        </authorList>
    </citation>
    <scope>NUCLEOTIDE SEQUENCE</scope>
    <source>
        <strain evidence="3">CGA009</strain>
    </source>
</reference>
<dbReference type="STRING" id="258594.RPA3317"/>
<evidence type="ECO:0000259" key="1">
    <source>
        <dbReference type="Pfam" id="PF21834"/>
    </source>
</evidence>
<dbReference type="EMBL" id="CP116810">
    <property type="protein sequence ID" value="WCL93484.1"/>
    <property type="molecule type" value="Genomic_DNA"/>
</dbReference>
<keyword evidence="4" id="KW-1185">Reference proteome</keyword>
<dbReference type="InterPro" id="IPR054189">
    <property type="entry name" value="DUF6894"/>
</dbReference>
<feature type="domain" description="DUF6894" evidence="1">
    <location>
        <begin position="3"/>
        <end position="72"/>
    </location>
</feature>
<accession>Q6N4M0</accession>
<dbReference type="GeneID" id="66894406"/>
<dbReference type="Pfam" id="PF21834">
    <property type="entry name" value="DUF6894"/>
    <property type="match status" value="1"/>
</dbReference>
<proteinExistence type="predicted"/>